<keyword evidence="3" id="KW-1185">Reference proteome</keyword>
<feature type="transmembrane region" description="Helical" evidence="1">
    <location>
        <begin position="12"/>
        <end position="31"/>
    </location>
</feature>
<gene>
    <name evidence="2" type="ORF">ACFOSV_10060</name>
</gene>
<keyword evidence="1" id="KW-0812">Transmembrane</keyword>
<organism evidence="2 3">
    <name type="scientific">Algoriphagus namhaensis</name>
    <dbReference type="NCBI Taxonomy" id="915353"/>
    <lineage>
        <taxon>Bacteria</taxon>
        <taxon>Pseudomonadati</taxon>
        <taxon>Bacteroidota</taxon>
        <taxon>Cytophagia</taxon>
        <taxon>Cytophagales</taxon>
        <taxon>Cyclobacteriaceae</taxon>
        <taxon>Algoriphagus</taxon>
    </lineage>
</organism>
<evidence type="ECO:0000313" key="2">
    <source>
        <dbReference type="EMBL" id="MFC3880522.1"/>
    </source>
</evidence>
<dbReference type="PANTHER" id="PTHR36970:SF1">
    <property type="entry name" value="BESTROPHIN HOMOLOG"/>
    <property type="match status" value="1"/>
</dbReference>
<proteinExistence type="predicted"/>
<sequence length="255" mass="29655">MEKYLSIINKRTFIALAITSVAAFITITFEFEYNFDLTMISIAIIFPLVFTIRSAFKRREKALEFLSRFRTGLITTDASIQANTKITLADRKEIRSYILELSKMLVLYLGPEPLPMEKVRAAATKITNFIDLRREIFKMSPSLKIHGFMRDVYMGLEATAGIKEHHTPTSIRAYCLVFIYLYPIIYIPSLYFRMNSGNADFDHWVLYFLAMFSTFILISLFNVQEQLENPFDQQGLDDILLDEFEIKEENLVSIK</sequence>
<feature type="transmembrane region" description="Helical" evidence="1">
    <location>
        <begin position="173"/>
        <end position="192"/>
    </location>
</feature>
<dbReference type="PANTHER" id="PTHR36970">
    <property type="entry name" value="UNNAMED PRODUCT"/>
    <property type="match status" value="1"/>
</dbReference>
<dbReference type="EMBL" id="JBHRZS010000007">
    <property type="protein sequence ID" value="MFC3880522.1"/>
    <property type="molecule type" value="Genomic_DNA"/>
</dbReference>
<protein>
    <submittedName>
        <fullName evidence="2">Uncharacterized protein</fullName>
    </submittedName>
</protein>
<evidence type="ECO:0000313" key="3">
    <source>
        <dbReference type="Proteomes" id="UP001595805"/>
    </source>
</evidence>
<keyword evidence="1" id="KW-0472">Membrane</keyword>
<keyword evidence="1" id="KW-1133">Transmembrane helix</keyword>
<accession>A0ABV8AS71</accession>
<evidence type="ECO:0000256" key="1">
    <source>
        <dbReference type="SAM" id="Phobius"/>
    </source>
</evidence>
<dbReference type="Proteomes" id="UP001595805">
    <property type="component" value="Unassembled WGS sequence"/>
</dbReference>
<feature type="transmembrane region" description="Helical" evidence="1">
    <location>
        <begin position="37"/>
        <end position="56"/>
    </location>
</feature>
<name>A0ABV8AS71_9BACT</name>
<feature type="transmembrane region" description="Helical" evidence="1">
    <location>
        <begin position="204"/>
        <end position="223"/>
    </location>
</feature>
<comment type="caution">
    <text evidence="2">The sequence shown here is derived from an EMBL/GenBank/DDBJ whole genome shotgun (WGS) entry which is preliminary data.</text>
</comment>
<reference evidence="3" key="1">
    <citation type="journal article" date="2019" name="Int. J. Syst. Evol. Microbiol.">
        <title>The Global Catalogue of Microorganisms (GCM) 10K type strain sequencing project: providing services to taxonomists for standard genome sequencing and annotation.</title>
        <authorList>
            <consortium name="The Broad Institute Genomics Platform"/>
            <consortium name="The Broad Institute Genome Sequencing Center for Infectious Disease"/>
            <person name="Wu L."/>
            <person name="Ma J."/>
        </authorList>
    </citation>
    <scope>NUCLEOTIDE SEQUENCE [LARGE SCALE GENOMIC DNA]</scope>
    <source>
        <strain evidence="3">CCUG 60523</strain>
    </source>
</reference>
<dbReference type="RefSeq" id="WP_377905880.1">
    <property type="nucleotide sequence ID" value="NZ_JBHRZS010000007.1"/>
</dbReference>